<accession>A0A7W8BEA7</accession>
<name>A0A7W8BEA7_STREU</name>
<dbReference type="Proteomes" id="UP000528608">
    <property type="component" value="Unassembled WGS sequence"/>
</dbReference>
<sequence length="39" mass="4511">MTRLMPELIWMFGNVGCLRWVRTRPAHKRAETVVVTAIA</sequence>
<dbReference type="AlphaFoldDB" id="A0A7W8BEA7"/>
<gene>
    <name evidence="1" type="ORF">FHS36_005263</name>
</gene>
<evidence type="ECO:0000313" key="2">
    <source>
        <dbReference type="Proteomes" id="UP000528608"/>
    </source>
</evidence>
<reference evidence="1 2" key="1">
    <citation type="submission" date="2020-08" db="EMBL/GenBank/DDBJ databases">
        <title>Genomic Encyclopedia of Type Strains, Phase III (KMG-III): the genomes of soil and plant-associated and newly described type strains.</title>
        <authorList>
            <person name="Whitman W."/>
        </authorList>
    </citation>
    <scope>NUCLEOTIDE SEQUENCE [LARGE SCALE GENOMIC DNA]</scope>
    <source>
        <strain evidence="1 2">CECT 3259</strain>
    </source>
</reference>
<protein>
    <submittedName>
        <fullName evidence="1">Uncharacterized protein</fullName>
    </submittedName>
</protein>
<dbReference type="EMBL" id="JACHJF010000021">
    <property type="protein sequence ID" value="MBB5121794.1"/>
    <property type="molecule type" value="Genomic_DNA"/>
</dbReference>
<proteinExistence type="predicted"/>
<organism evidence="1 2">
    <name type="scientific">Streptomyces eurocidicus</name>
    <name type="common">Streptoverticillium eurocidicus</name>
    <dbReference type="NCBI Taxonomy" id="66423"/>
    <lineage>
        <taxon>Bacteria</taxon>
        <taxon>Bacillati</taxon>
        <taxon>Actinomycetota</taxon>
        <taxon>Actinomycetes</taxon>
        <taxon>Kitasatosporales</taxon>
        <taxon>Streptomycetaceae</taxon>
        <taxon>Streptomyces</taxon>
    </lineage>
</organism>
<evidence type="ECO:0000313" key="1">
    <source>
        <dbReference type="EMBL" id="MBB5121794.1"/>
    </source>
</evidence>
<comment type="caution">
    <text evidence="1">The sequence shown here is derived from an EMBL/GenBank/DDBJ whole genome shotgun (WGS) entry which is preliminary data.</text>
</comment>